<dbReference type="EMBL" id="UHEF01000001">
    <property type="protein sequence ID" value="SUM85783.1"/>
    <property type="molecule type" value="Genomic_DNA"/>
</dbReference>
<name>A0A7Z7QM52_STASC</name>
<evidence type="ECO:0000313" key="1">
    <source>
        <dbReference type="EMBL" id="CAD7358459.1"/>
    </source>
</evidence>
<dbReference type="InterPro" id="IPR017647">
    <property type="entry name" value="Dnd_assoc_3"/>
</dbReference>
<evidence type="ECO:0000313" key="2">
    <source>
        <dbReference type="EMBL" id="SUM85783.1"/>
    </source>
</evidence>
<protein>
    <submittedName>
        <fullName evidence="2">DNA phosphorothioation-dependent restriction protein DptF</fullName>
    </submittedName>
</protein>
<reference evidence="2" key="1">
    <citation type="submission" date="2018-06" db="EMBL/GenBank/DDBJ databases">
        <authorList>
            <consortium name="Pathogen Informatics"/>
            <person name="Doyle S."/>
        </authorList>
    </citation>
    <scope>NUCLEOTIDE SEQUENCE [LARGE SCALE GENOMIC DNA]</scope>
    <source>
        <strain evidence="2">NCTC12218</strain>
    </source>
</reference>
<organism evidence="2">
    <name type="scientific">Staphylococcus schleiferi</name>
    <dbReference type="NCBI Taxonomy" id="1295"/>
    <lineage>
        <taxon>Bacteria</taxon>
        <taxon>Bacillati</taxon>
        <taxon>Bacillota</taxon>
        <taxon>Bacilli</taxon>
        <taxon>Bacillales</taxon>
        <taxon>Staphylococcaceae</taxon>
        <taxon>Staphylococcus</taxon>
    </lineage>
</organism>
<evidence type="ECO:0000313" key="3">
    <source>
        <dbReference type="Proteomes" id="UP000264146"/>
    </source>
</evidence>
<reference evidence="1 3" key="2">
    <citation type="submission" date="2020-11" db="EMBL/GenBank/DDBJ databases">
        <authorList>
            <consortium name="Pathogen Informatics"/>
        </authorList>
    </citation>
    <scope>NUCLEOTIDE SEQUENCE [LARGE SCALE GENOMIC DNA]</scope>
    <source>
        <strain evidence="1 3">NCTC12218</strain>
    </source>
</reference>
<dbReference type="Proteomes" id="UP000264146">
    <property type="component" value="Chromosome"/>
</dbReference>
<dbReference type="NCBIfam" id="TIGR03238">
    <property type="entry name" value="dnd_assoc_3"/>
    <property type="match status" value="1"/>
</dbReference>
<proteinExistence type="predicted"/>
<accession>A0A7Z7QM52</accession>
<dbReference type="AlphaFoldDB" id="A0A7Z7QM52"/>
<dbReference type="EMBL" id="LR962863">
    <property type="protein sequence ID" value="CAD7358459.1"/>
    <property type="molecule type" value="Genomic_DNA"/>
</dbReference>
<sequence>MHVKRPIQNKLEKALMNLKYKEKGIILLVGSVGDGKSHLLSYFNKKEPNLLQDVKIYNDATESNNPYKTAVETLASELENYHKEITKKLVIAINIGMLHNLKEFLIREQVEMDVINTIKNSDIFSTDGMKEDLYEDNEITIVSFINEKTNEISEGEIKNRFISDIFRKIFGETNQNPFYRAFIEDEGFSRKEAIYINYKLMLDKNVQKTVIHLLNKIQIENKRILSTRSLLNFIYDIIVPEGIERENDSMLVNLLFNNLDKSQILNSISQHDPVLFQDSKIDVLNIELYNALDLQSKCKEIFGEETYLKVSDYLYLIEGLAHNRKFEIILRLDYLFNHEKYEPSIFREYVYLLENLPKNIKLKKDFVNKILITINNWKGSAKSGFIYTESLKPETNLRIGLKFNPKLKNIKITNKLTLEVEFNIQENIYFLEVDYNLYKLMDKVEKGYLLKAQDIQETVIFSEFIDNVVNDLESTDETLINIPNANDTFVIREGFIGYEIERV</sequence>
<gene>
    <name evidence="2" type="ORF">NCTC12218_00039</name>
</gene>
<dbReference type="REBASE" id="418385">
    <property type="entry name" value="Ssc12218DptFP"/>
</dbReference>